<dbReference type="EMBL" id="JAJTJA010000005">
    <property type="protein sequence ID" value="KAH8698552.1"/>
    <property type="molecule type" value="Genomic_DNA"/>
</dbReference>
<reference evidence="2" key="1">
    <citation type="submission" date="2021-12" db="EMBL/GenBank/DDBJ databases">
        <title>Convergent genome expansion in fungi linked to evolution of root-endophyte symbiosis.</title>
        <authorList>
            <consortium name="DOE Joint Genome Institute"/>
            <person name="Ke Y.-H."/>
            <person name="Bonito G."/>
            <person name="Liao H.-L."/>
            <person name="Looney B."/>
            <person name="Rojas-Flechas A."/>
            <person name="Nash J."/>
            <person name="Hameed K."/>
            <person name="Schadt C."/>
            <person name="Martin F."/>
            <person name="Crous P.W."/>
            <person name="Miettinen O."/>
            <person name="Magnuson J.K."/>
            <person name="Labbe J."/>
            <person name="Jacobson D."/>
            <person name="Doktycz M.J."/>
            <person name="Veneault-Fourrey C."/>
            <person name="Kuo A."/>
            <person name="Mondo S."/>
            <person name="Calhoun S."/>
            <person name="Riley R."/>
            <person name="Ohm R."/>
            <person name="LaButti K."/>
            <person name="Andreopoulos B."/>
            <person name="Pangilinan J."/>
            <person name="Nolan M."/>
            <person name="Tritt A."/>
            <person name="Clum A."/>
            <person name="Lipzen A."/>
            <person name="Daum C."/>
            <person name="Barry K."/>
            <person name="Grigoriev I.V."/>
            <person name="Vilgalys R."/>
        </authorList>
    </citation>
    <scope>NUCLEOTIDE SEQUENCE</scope>
    <source>
        <strain evidence="2">PMI_201</strain>
    </source>
</reference>
<organism evidence="2 3">
    <name type="scientific">Talaromyces proteolyticus</name>
    <dbReference type="NCBI Taxonomy" id="1131652"/>
    <lineage>
        <taxon>Eukaryota</taxon>
        <taxon>Fungi</taxon>
        <taxon>Dikarya</taxon>
        <taxon>Ascomycota</taxon>
        <taxon>Pezizomycotina</taxon>
        <taxon>Eurotiomycetes</taxon>
        <taxon>Eurotiomycetidae</taxon>
        <taxon>Eurotiales</taxon>
        <taxon>Trichocomaceae</taxon>
        <taxon>Talaromyces</taxon>
        <taxon>Talaromyces sect. Bacilispori</taxon>
    </lineage>
</organism>
<feature type="region of interest" description="Disordered" evidence="1">
    <location>
        <begin position="184"/>
        <end position="228"/>
    </location>
</feature>
<dbReference type="Proteomes" id="UP001201262">
    <property type="component" value="Unassembled WGS sequence"/>
</dbReference>
<accession>A0AAD4KSU0</accession>
<sequence>MALLSQTSNQSMTNNIDICRSRLRGIQLRLRLLQVKRNLTEEQFHEDAEALELLIEENDMKVRIQELLEKDIEMSESTVSADEPQKTANSNFIPPEDGNWAGHASSKSQTTATISDRHIPQYFDPYPDVTTAQSQRGDFSNLVVNEPVFLQADMPEIGWNESLVHFPDESFVWGLNRLGSYDGPKTAERPSASLKHTSRVHHKSNTSNESTFWDPDATQNETSDHHGHYTSILNVNGESNSVQINPSEFLSDLGSFSVQMAEKVDEIGFGNSEQDIKTR</sequence>
<dbReference type="RefSeq" id="XP_046073016.1">
    <property type="nucleotide sequence ID" value="XM_046219005.1"/>
</dbReference>
<evidence type="ECO:0000256" key="1">
    <source>
        <dbReference type="SAM" id="MobiDB-lite"/>
    </source>
</evidence>
<evidence type="ECO:0000313" key="3">
    <source>
        <dbReference type="Proteomes" id="UP001201262"/>
    </source>
</evidence>
<feature type="non-terminal residue" evidence="2">
    <location>
        <position position="1"/>
    </location>
</feature>
<comment type="caution">
    <text evidence="2">The sequence shown here is derived from an EMBL/GenBank/DDBJ whole genome shotgun (WGS) entry which is preliminary data.</text>
</comment>
<evidence type="ECO:0000313" key="2">
    <source>
        <dbReference type="EMBL" id="KAH8698552.1"/>
    </source>
</evidence>
<dbReference type="AlphaFoldDB" id="A0AAD4KSU0"/>
<keyword evidence="3" id="KW-1185">Reference proteome</keyword>
<name>A0AAD4KSU0_9EURO</name>
<protein>
    <submittedName>
        <fullName evidence="2">Uncharacterized protein</fullName>
    </submittedName>
</protein>
<gene>
    <name evidence="2" type="ORF">BGW36DRAFT_406504</name>
</gene>
<proteinExistence type="predicted"/>
<dbReference type="GeneID" id="70249292"/>
<feature type="compositionally biased region" description="Polar residues" evidence="1">
    <location>
        <begin position="205"/>
        <end position="221"/>
    </location>
</feature>